<dbReference type="Proteomes" id="UP000198327">
    <property type="component" value="Unassembled WGS sequence"/>
</dbReference>
<evidence type="ECO:0000256" key="2">
    <source>
        <dbReference type="ARBA" id="ARBA00022747"/>
    </source>
</evidence>
<reference evidence="6" key="1">
    <citation type="submission" date="2017-06" db="EMBL/GenBank/DDBJ databases">
        <authorList>
            <person name="Varghese N."/>
            <person name="Submissions S."/>
        </authorList>
    </citation>
    <scope>NUCLEOTIDE SEQUENCE [LARGE SCALE GENOMIC DNA]</scope>
    <source>
        <strain evidence="6">JCM 23211</strain>
    </source>
</reference>
<evidence type="ECO:0000313" key="6">
    <source>
        <dbReference type="Proteomes" id="UP000198327"/>
    </source>
</evidence>
<evidence type="ECO:0000259" key="4">
    <source>
        <dbReference type="Pfam" id="PF01420"/>
    </source>
</evidence>
<gene>
    <name evidence="5" type="ORF">SAMN05421642_11256</name>
</gene>
<dbReference type="Pfam" id="PF01420">
    <property type="entry name" value="Methylase_S"/>
    <property type="match status" value="2"/>
</dbReference>
<dbReference type="InterPro" id="IPR052021">
    <property type="entry name" value="Type-I_RS_S_subunit"/>
</dbReference>
<protein>
    <submittedName>
        <fullName evidence="5">Type I restriction enzyme, S subunit</fullName>
    </submittedName>
</protein>
<organism evidence="5 6">
    <name type="scientific">Rhodococcoides kyotonense</name>
    <dbReference type="NCBI Taxonomy" id="398843"/>
    <lineage>
        <taxon>Bacteria</taxon>
        <taxon>Bacillati</taxon>
        <taxon>Actinomycetota</taxon>
        <taxon>Actinomycetes</taxon>
        <taxon>Mycobacteriales</taxon>
        <taxon>Nocardiaceae</taxon>
        <taxon>Rhodococcoides</taxon>
    </lineage>
</organism>
<dbReference type="SUPFAM" id="SSF116734">
    <property type="entry name" value="DNA methylase specificity domain"/>
    <property type="match status" value="2"/>
</dbReference>
<dbReference type="GO" id="GO:0009307">
    <property type="term" value="P:DNA restriction-modification system"/>
    <property type="evidence" value="ECO:0007669"/>
    <property type="project" value="UniProtKB-KW"/>
</dbReference>
<comment type="similarity">
    <text evidence="1">Belongs to the type-I restriction system S methylase family.</text>
</comment>
<accession>A0A239L6X1</accession>
<dbReference type="CDD" id="cd17260">
    <property type="entry name" value="RMtype1_S_EcoEI-TRD1-CR1_like"/>
    <property type="match status" value="1"/>
</dbReference>
<keyword evidence="2" id="KW-0680">Restriction system</keyword>
<feature type="domain" description="Type I restriction modification DNA specificity" evidence="4">
    <location>
        <begin position="203"/>
        <end position="371"/>
    </location>
</feature>
<dbReference type="CDD" id="cd17515">
    <property type="entry name" value="RMtype1_S_MjaORF132P_Sau1132ORF3780P-TRD1-CR1_like"/>
    <property type="match status" value="1"/>
</dbReference>
<evidence type="ECO:0000313" key="5">
    <source>
        <dbReference type="EMBL" id="SNT25752.1"/>
    </source>
</evidence>
<dbReference type="PANTHER" id="PTHR30408:SF12">
    <property type="entry name" value="TYPE I RESTRICTION ENZYME MJAVIII SPECIFICITY SUBUNIT"/>
    <property type="match status" value="1"/>
</dbReference>
<dbReference type="OrthoDB" id="9798929at2"/>
<keyword evidence="3" id="KW-0238">DNA-binding</keyword>
<dbReference type="RefSeq" id="WP_141136510.1">
    <property type="nucleotide sequence ID" value="NZ_FZOW01000012.1"/>
</dbReference>
<name>A0A239L6X1_9NOCA</name>
<dbReference type="AlphaFoldDB" id="A0A239L6X1"/>
<dbReference type="PANTHER" id="PTHR30408">
    <property type="entry name" value="TYPE-1 RESTRICTION ENZYME ECOKI SPECIFICITY PROTEIN"/>
    <property type="match status" value="1"/>
</dbReference>
<keyword evidence="6" id="KW-1185">Reference proteome</keyword>
<sequence length="386" mass="42843">MNRHALTTLAEVAYINPKLTSRINDSDVVSFLGMANVSESGTTEQGEDRSFAAVRKGFTPFGDGDILVAKITPCFQNGKIAQARIRRSTGFGSTEFHVIRPNEQYLDPRYLLHFLRQKRIRVEGEQRMTGSGGQRRVPLNFLQNLQIPLPPLPDQRQIAAILDQVDEMRALRASTVELANSLLTSTYIDMFGDPIQNPRDHPTIALDQLGHWKSGGTPSRSNASFFDGQIPWFSSGELDSIYVSESAESISASALQKSAAKLVPRGSLMLGMYDTAALKSAITMVDCSCNQAIAFSTIDPALAVTEFVYHSIQIGKEEFKRQQRGVRQKNLSVSMIKSLRIPLPEISDQRRFLDRIKEIHLVIDAQHINRIEIDGLAASLESSLLV</sequence>
<dbReference type="Gene3D" id="3.90.220.20">
    <property type="entry name" value="DNA methylase specificity domains"/>
    <property type="match status" value="2"/>
</dbReference>
<feature type="domain" description="Type I restriction modification DNA specificity" evidence="4">
    <location>
        <begin position="52"/>
        <end position="168"/>
    </location>
</feature>
<evidence type="ECO:0000256" key="1">
    <source>
        <dbReference type="ARBA" id="ARBA00010923"/>
    </source>
</evidence>
<dbReference type="InterPro" id="IPR000055">
    <property type="entry name" value="Restrct_endonuc_typeI_TRD"/>
</dbReference>
<dbReference type="GO" id="GO:0003677">
    <property type="term" value="F:DNA binding"/>
    <property type="evidence" value="ECO:0007669"/>
    <property type="project" value="UniProtKB-KW"/>
</dbReference>
<proteinExistence type="inferred from homology"/>
<dbReference type="InterPro" id="IPR044946">
    <property type="entry name" value="Restrct_endonuc_typeI_TRD_sf"/>
</dbReference>
<evidence type="ECO:0000256" key="3">
    <source>
        <dbReference type="ARBA" id="ARBA00023125"/>
    </source>
</evidence>
<dbReference type="EMBL" id="FZOW01000012">
    <property type="protein sequence ID" value="SNT25752.1"/>
    <property type="molecule type" value="Genomic_DNA"/>
</dbReference>